<dbReference type="InterPro" id="IPR041546">
    <property type="entry name" value="ClpA/ClpB_AAA_lid"/>
</dbReference>
<dbReference type="InterPro" id="IPR003593">
    <property type="entry name" value="AAA+_ATPase"/>
</dbReference>
<dbReference type="Pfam" id="PF07724">
    <property type="entry name" value="AAA_2"/>
    <property type="match status" value="1"/>
</dbReference>
<dbReference type="CDD" id="cd19499">
    <property type="entry name" value="RecA-like_ClpB_Hsp104-like"/>
    <property type="match status" value="1"/>
</dbReference>
<evidence type="ECO:0000256" key="3">
    <source>
        <dbReference type="ARBA" id="ARBA00022840"/>
    </source>
</evidence>
<dbReference type="InterPro" id="IPR001270">
    <property type="entry name" value="ClpA/B"/>
</dbReference>
<name>A0A1G2M1I1_9BACT</name>
<dbReference type="SMART" id="SM00382">
    <property type="entry name" value="AAA"/>
    <property type="match status" value="1"/>
</dbReference>
<protein>
    <recommendedName>
        <fullName evidence="10">Clp R domain-containing protein</fullName>
    </recommendedName>
</protein>
<keyword evidence="1" id="KW-0677">Repeat</keyword>
<dbReference type="GO" id="GO:0005737">
    <property type="term" value="C:cytoplasm"/>
    <property type="evidence" value="ECO:0007669"/>
    <property type="project" value="TreeGrafter"/>
</dbReference>
<evidence type="ECO:0000313" key="8">
    <source>
        <dbReference type="EMBL" id="OHA17750.1"/>
    </source>
</evidence>
<sequence>MTYWEIERAARRFYPAIAFDGLFPRTSRIRVLKLLWFLTLLFGLVALPSIFADAPAWVSSNLWSIVLFSRGFFFLTLPFSLLVFAFHSFVNSFFFRGFEQTIPEHFSPTDAYISYEIATFCFSADPRDITDGFLRFSFGRMIMARAGVDQNVLEQFRAVRTNRLSVEQLAFTPSNADGKMRLFDIAMAVFTLDAEFKDFLFKQGIQEKGFRDAAAWVSRDVLSYKKHMRWWSRDALGRIEGIAKDWSYGTAFRLRRYANDLTRLELPSLSSKPKYVQENVERIEAILSKAREANVLLVGEDGGSKKDVLYGFASIVKEGQVFPQLEHKKVYVFDSNRIISGTAEKTKFESEFIQLLDESVNAGNVIMVFEDFPAFLQSALQLGSNAVGLLSPYLNSSAIQFICLSSPTPFHQLIESDGMLTAKFDTILLKEGESLDVLQTLQDEASVIERRQGLTIPQPTLGLIIESADRYVTEGIMPDKAIDLLYEIAGQSSQQGKKEITRADVLDFVRTKTGIPTGTVGVDEQQKLINLEQVLHQRVVGQDEAVSAIANAMRRSRAGVANPSRPMGSFLFMGPTGVGKTETTKALASTFFNDENKILRLDMSEYTSPDSLSKLIGSFQTNTAGVLSSMLREHPYGVLLLDEFEKTTKEVMDLFLQILDEGMFSDMRGKKVNARNLIIIATSNAGSDLIWQYMQQGAKLNEKKDEIVDAVVKQGIFRPELLNRFDGVILFHPIGDAHLRDIARMMLEKFRSRIRARGIDLDITDDLITYLMKFGNDPKFGARPMNRAIQDIVEQKIADKIIKGDIKLGEKVQLIAADLQ</sequence>
<organism evidence="8 9">
    <name type="scientific">Candidatus Taylorbacteria bacterium RIFCSPHIGHO2_01_FULL_46_22b</name>
    <dbReference type="NCBI Taxonomy" id="1802301"/>
    <lineage>
        <taxon>Bacteria</taxon>
        <taxon>Candidatus Tayloriibacteriota</taxon>
    </lineage>
</organism>
<feature type="transmembrane region" description="Helical" evidence="5">
    <location>
        <begin position="34"/>
        <end position="52"/>
    </location>
</feature>
<dbReference type="SMART" id="SM01086">
    <property type="entry name" value="ClpB_D2-small"/>
    <property type="match status" value="1"/>
</dbReference>
<dbReference type="InterPro" id="IPR027417">
    <property type="entry name" value="P-loop_NTPase"/>
</dbReference>
<feature type="transmembrane region" description="Helical" evidence="5">
    <location>
        <begin position="72"/>
        <end position="95"/>
    </location>
</feature>
<dbReference type="Pfam" id="PF10431">
    <property type="entry name" value="ClpB_D2-small"/>
    <property type="match status" value="1"/>
</dbReference>
<evidence type="ECO:0000259" key="6">
    <source>
        <dbReference type="SMART" id="SM00382"/>
    </source>
</evidence>
<keyword evidence="5" id="KW-1133">Transmembrane helix</keyword>
<dbReference type="Gene3D" id="3.40.50.300">
    <property type="entry name" value="P-loop containing nucleotide triphosphate hydrolases"/>
    <property type="match status" value="2"/>
</dbReference>
<evidence type="ECO:0000256" key="2">
    <source>
        <dbReference type="ARBA" id="ARBA00022741"/>
    </source>
</evidence>
<comment type="caution">
    <text evidence="8">The sequence shown here is derived from an EMBL/GenBank/DDBJ whole genome shotgun (WGS) entry which is preliminary data.</text>
</comment>
<dbReference type="InterPro" id="IPR019489">
    <property type="entry name" value="Clp_ATPase_C"/>
</dbReference>
<dbReference type="GO" id="GO:0016887">
    <property type="term" value="F:ATP hydrolysis activity"/>
    <property type="evidence" value="ECO:0007669"/>
    <property type="project" value="InterPro"/>
</dbReference>
<keyword evidence="5" id="KW-0812">Transmembrane</keyword>
<evidence type="ECO:0000256" key="4">
    <source>
        <dbReference type="ARBA" id="ARBA00023186"/>
    </source>
</evidence>
<accession>A0A1G2M1I1</accession>
<keyword evidence="2" id="KW-0547">Nucleotide-binding</keyword>
<evidence type="ECO:0000256" key="1">
    <source>
        <dbReference type="ARBA" id="ARBA00022737"/>
    </source>
</evidence>
<dbReference type="AlphaFoldDB" id="A0A1G2M1I1"/>
<reference evidence="8 9" key="1">
    <citation type="journal article" date="2016" name="Nat. Commun.">
        <title>Thousands of microbial genomes shed light on interconnected biogeochemical processes in an aquifer system.</title>
        <authorList>
            <person name="Anantharaman K."/>
            <person name="Brown C.T."/>
            <person name="Hug L.A."/>
            <person name="Sharon I."/>
            <person name="Castelle C.J."/>
            <person name="Probst A.J."/>
            <person name="Thomas B.C."/>
            <person name="Singh A."/>
            <person name="Wilkins M.J."/>
            <person name="Karaoz U."/>
            <person name="Brodie E.L."/>
            <person name="Williams K.H."/>
            <person name="Hubbard S.S."/>
            <person name="Banfield J.F."/>
        </authorList>
    </citation>
    <scope>NUCLEOTIDE SEQUENCE [LARGE SCALE GENOMIC DNA]</scope>
</reference>
<feature type="domain" description="Clp ATPase C-terminal" evidence="7">
    <location>
        <begin position="734"/>
        <end position="819"/>
    </location>
</feature>
<keyword evidence="4" id="KW-0143">Chaperone</keyword>
<dbReference type="PANTHER" id="PTHR11638:SF18">
    <property type="entry name" value="HEAT SHOCK PROTEIN 104"/>
    <property type="match status" value="1"/>
</dbReference>
<evidence type="ECO:0000313" key="9">
    <source>
        <dbReference type="Proteomes" id="UP000178873"/>
    </source>
</evidence>
<dbReference type="STRING" id="1802301.A2664_04020"/>
<dbReference type="Proteomes" id="UP000178873">
    <property type="component" value="Unassembled WGS sequence"/>
</dbReference>
<dbReference type="InterPro" id="IPR003959">
    <property type="entry name" value="ATPase_AAA_core"/>
</dbReference>
<dbReference type="EMBL" id="MHRF01000013">
    <property type="protein sequence ID" value="OHA17750.1"/>
    <property type="molecule type" value="Genomic_DNA"/>
</dbReference>
<dbReference type="Gene3D" id="1.10.8.60">
    <property type="match status" value="2"/>
</dbReference>
<evidence type="ECO:0008006" key="10">
    <source>
        <dbReference type="Google" id="ProtNLM"/>
    </source>
</evidence>
<dbReference type="SUPFAM" id="SSF52540">
    <property type="entry name" value="P-loop containing nucleoside triphosphate hydrolases"/>
    <property type="match status" value="2"/>
</dbReference>
<keyword evidence="3" id="KW-0067">ATP-binding</keyword>
<evidence type="ECO:0000256" key="5">
    <source>
        <dbReference type="SAM" id="Phobius"/>
    </source>
</evidence>
<dbReference type="PRINTS" id="PR00300">
    <property type="entry name" value="CLPPROTEASEA"/>
</dbReference>
<dbReference type="GO" id="GO:0034605">
    <property type="term" value="P:cellular response to heat"/>
    <property type="evidence" value="ECO:0007669"/>
    <property type="project" value="TreeGrafter"/>
</dbReference>
<proteinExistence type="predicted"/>
<dbReference type="GO" id="GO:0005524">
    <property type="term" value="F:ATP binding"/>
    <property type="evidence" value="ECO:0007669"/>
    <property type="project" value="UniProtKB-KW"/>
</dbReference>
<dbReference type="Pfam" id="PF17871">
    <property type="entry name" value="AAA_lid_9"/>
    <property type="match status" value="1"/>
</dbReference>
<feature type="domain" description="AAA+ ATPase" evidence="6">
    <location>
        <begin position="566"/>
        <end position="735"/>
    </location>
</feature>
<gene>
    <name evidence="8" type="ORF">A2664_04020</name>
</gene>
<evidence type="ECO:0000259" key="7">
    <source>
        <dbReference type="SMART" id="SM01086"/>
    </source>
</evidence>
<dbReference type="PANTHER" id="PTHR11638">
    <property type="entry name" value="ATP-DEPENDENT CLP PROTEASE"/>
    <property type="match status" value="1"/>
</dbReference>
<dbReference type="InterPro" id="IPR050130">
    <property type="entry name" value="ClpA_ClpB"/>
</dbReference>
<keyword evidence="5" id="KW-0472">Membrane</keyword>